<evidence type="ECO:0000313" key="1">
    <source>
        <dbReference type="EMBL" id="KAH7927039.1"/>
    </source>
</evidence>
<accession>A0ACB8BN38</accession>
<sequence>MFKRRFSKASNDDARNSLPQLPTAPESQSSLLASFSRLRIWQIFVIVAQVFVLTFGWAFLAAVLCYEYIPLPDRIADFAHRFPSEMTLVTTLIATMLSVTTAFLFTAAVKDALRHRMSQPISLITLTAGIALTKGTHIWKPRHLRLTALTWLIFAVLTSLTAGWTTLLAPTLINVEIGMSGTELDVAGDAFSDLLGQELAGAAVEIHDNSFEIIDIGGILSGVAAAGINFGLPGTFNFNGAKYNLSTGGVIPAIASYAGSNETPDQTRLSFSGGQVPVNTAPDGGRFEQSIPPGFSRNYTMYQQGLSANVSCESRNLSGDSATQQLSLSNPYISIPVHANDSSILFYLRQWNSTANCSGGSPTVQRYVTQTNSSDQPNVAGSGFLPSVVCPGTNSSAYQRFVVVSQGFYKYSFLPPTVCQVIPLLTNVSVQYSGGLINVARVVESREFETDNVNLLSFIAGVISWQGRNAQGLVGNSIGDSLFSIYSATANTTISVNDTTQIYSELEDYWRGVVEFTATFLRSGFSAKGSFPQNHIPNNMTTNITGSMQVSTIGWARRGATSQLLAAIPITLVTALTFATVAYSLRGRMKHDHAVASFDISDTIHLVMASSASGLTLKGFAGDGLPKNEATMVCLQKMDDDRVGLV</sequence>
<protein>
    <submittedName>
        <fullName evidence="1">Uncharacterized protein</fullName>
    </submittedName>
</protein>
<organism evidence="1 2">
    <name type="scientific">Leucogyrophana mollusca</name>
    <dbReference type="NCBI Taxonomy" id="85980"/>
    <lineage>
        <taxon>Eukaryota</taxon>
        <taxon>Fungi</taxon>
        <taxon>Dikarya</taxon>
        <taxon>Basidiomycota</taxon>
        <taxon>Agaricomycotina</taxon>
        <taxon>Agaricomycetes</taxon>
        <taxon>Agaricomycetidae</taxon>
        <taxon>Boletales</taxon>
        <taxon>Boletales incertae sedis</taxon>
        <taxon>Leucogyrophana</taxon>
    </lineage>
</organism>
<dbReference type="Proteomes" id="UP000790709">
    <property type="component" value="Unassembled WGS sequence"/>
</dbReference>
<name>A0ACB8BN38_9AGAM</name>
<keyword evidence="2" id="KW-1185">Reference proteome</keyword>
<dbReference type="EMBL" id="MU266373">
    <property type="protein sequence ID" value="KAH7927039.1"/>
    <property type="molecule type" value="Genomic_DNA"/>
</dbReference>
<proteinExistence type="predicted"/>
<evidence type="ECO:0000313" key="2">
    <source>
        <dbReference type="Proteomes" id="UP000790709"/>
    </source>
</evidence>
<comment type="caution">
    <text evidence="1">The sequence shown here is derived from an EMBL/GenBank/DDBJ whole genome shotgun (WGS) entry which is preliminary data.</text>
</comment>
<reference evidence="1" key="1">
    <citation type="journal article" date="2021" name="New Phytol.">
        <title>Evolutionary innovations through gain and loss of genes in the ectomycorrhizal Boletales.</title>
        <authorList>
            <person name="Wu G."/>
            <person name="Miyauchi S."/>
            <person name="Morin E."/>
            <person name="Kuo A."/>
            <person name="Drula E."/>
            <person name="Varga T."/>
            <person name="Kohler A."/>
            <person name="Feng B."/>
            <person name="Cao Y."/>
            <person name="Lipzen A."/>
            <person name="Daum C."/>
            <person name="Hundley H."/>
            <person name="Pangilinan J."/>
            <person name="Johnson J."/>
            <person name="Barry K."/>
            <person name="LaButti K."/>
            <person name="Ng V."/>
            <person name="Ahrendt S."/>
            <person name="Min B."/>
            <person name="Choi I.G."/>
            <person name="Park H."/>
            <person name="Plett J.M."/>
            <person name="Magnuson J."/>
            <person name="Spatafora J.W."/>
            <person name="Nagy L.G."/>
            <person name="Henrissat B."/>
            <person name="Grigoriev I.V."/>
            <person name="Yang Z.L."/>
            <person name="Xu J."/>
            <person name="Martin F.M."/>
        </authorList>
    </citation>
    <scope>NUCLEOTIDE SEQUENCE</scope>
    <source>
        <strain evidence="1">KUC20120723A-06</strain>
    </source>
</reference>
<gene>
    <name evidence="1" type="ORF">BV22DRAFT_1127714</name>
</gene>